<evidence type="ECO:0000259" key="4">
    <source>
        <dbReference type="PROSITE" id="PS50987"/>
    </source>
</evidence>
<reference evidence="5" key="1">
    <citation type="submission" date="2015-06" db="EMBL/GenBank/DDBJ databases">
        <authorList>
            <person name="Liu B."/>
            <person name="Wang J."/>
            <person name="Zhu Y."/>
            <person name="Liu G."/>
            <person name="Chen Q."/>
            <person name="Zheng C."/>
            <person name="Che J."/>
            <person name="Ge C."/>
            <person name="Shi H."/>
            <person name="Pan Z."/>
            <person name="Liu X."/>
        </authorList>
    </citation>
    <scope>NUCLEOTIDE SEQUENCE [LARGE SCALE GENOMIC DNA]</scope>
    <source>
        <strain evidence="5">DSM 16346</strain>
    </source>
</reference>
<keyword evidence="1" id="KW-0805">Transcription regulation</keyword>
<dbReference type="InterPro" id="IPR036390">
    <property type="entry name" value="WH_DNA-bd_sf"/>
</dbReference>
<dbReference type="AlphaFoldDB" id="A0A0J6CP63"/>
<keyword evidence="6" id="KW-1185">Reference proteome</keyword>
<evidence type="ECO:0000256" key="3">
    <source>
        <dbReference type="ARBA" id="ARBA00023163"/>
    </source>
</evidence>
<dbReference type="SMART" id="SM00418">
    <property type="entry name" value="HTH_ARSR"/>
    <property type="match status" value="1"/>
</dbReference>
<protein>
    <recommendedName>
        <fullName evidence="4">HTH arsR-type domain-containing protein</fullName>
    </recommendedName>
</protein>
<dbReference type="InterPro" id="IPR051081">
    <property type="entry name" value="HTH_MetalResp_TranReg"/>
</dbReference>
<gene>
    <name evidence="5" type="ORF">AB986_01545</name>
</gene>
<dbReference type="SUPFAM" id="SSF46785">
    <property type="entry name" value="Winged helix' DNA-binding domain"/>
    <property type="match status" value="1"/>
</dbReference>
<name>A0A0J6CP63_9BACL</name>
<dbReference type="EMBL" id="LELK01000001">
    <property type="protein sequence ID" value="KMM38036.1"/>
    <property type="molecule type" value="Genomic_DNA"/>
</dbReference>
<keyword evidence="2" id="KW-0238">DNA-binding</keyword>
<dbReference type="Gene3D" id="1.10.10.10">
    <property type="entry name" value="Winged helix-like DNA-binding domain superfamily/Winged helix DNA-binding domain"/>
    <property type="match status" value="1"/>
</dbReference>
<evidence type="ECO:0000313" key="6">
    <source>
        <dbReference type="Proteomes" id="UP000035996"/>
    </source>
</evidence>
<proteinExistence type="predicted"/>
<feature type="domain" description="HTH arsR-type" evidence="4">
    <location>
        <begin position="206"/>
        <end position="299"/>
    </location>
</feature>
<dbReference type="GO" id="GO:0003677">
    <property type="term" value="F:DNA binding"/>
    <property type="evidence" value="ECO:0007669"/>
    <property type="project" value="UniProtKB-KW"/>
</dbReference>
<dbReference type="PRINTS" id="PR00778">
    <property type="entry name" value="HTHARSR"/>
</dbReference>
<dbReference type="InterPro" id="IPR036388">
    <property type="entry name" value="WH-like_DNA-bd_sf"/>
</dbReference>
<evidence type="ECO:0000256" key="2">
    <source>
        <dbReference type="ARBA" id="ARBA00023125"/>
    </source>
</evidence>
<dbReference type="GO" id="GO:0003700">
    <property type="term" value="F:DNA-binding transcription factor activity"/>
    <property type="evidence" value="ECO:0007669"/>
    <property type="project" value="InterPro"/>
</dbReference>
<evidence type="ECO:0000256" key="1">
    <source>
        <dbReference type="ARBA" id="ARBA00023015"/>
    </source>
</evidence>
<dbReference type="RefSeq" id="WP_048309119.1">
    <property type="nucleotide sequence ID" value="NZ_CP119526.1"/>
</dbReference>
<dbReference type="OrthoDB" id="2646147at2"/>
<organism evidence="5 6">
    <name type="scientific">Guptibacillus hwajinpoensis</name>
    <dbReference type="NCBI Taxonomy" id="208199"/>
    <lineage>
        <taxon>Bacteria</taxon>
        <taxon>Bacillati</taxon>
        <taxon>Bacillota</taxon>
        <taxon>Bacilli</taxon>
        <taxon>Bacillales</taxon>
        <taxon>Guptibacillaceae</taxon>
        <taxon>Guptibacillus</taxon>
    </lineage>
</organism>
<dbReference type="PROSITE" id="PS50987">
    <property type="entry name" value="HTH_ARSR_2"/>
    <property type="match status" value="1"/>
</dbReference>
<dbReference type="InterPro" id="IPR001845">
    <property type="entry name" value="HTH_ArsR_DNA-bd_dom"/>
</dbReference>
<dbReference type="PANTHER" id="PTHR33154:SF33">
    <property type="entry name" value="TRANSCRIPTIONAL REPRESSOR SDPR"/>
    <property type="match status" value="1"/>
</dbReference>
<dbReference type="CDD" id="cd00090">
    <property type="entry name" value="HTH_ARSR"/>
    <property type="match status" value="1"/>
</dbReference>
<dbReference type="STRING" id="157733.AB986_01545"/>
<sequence>MSYELKILSSPVYELLLSFSLYKRQTFMKYLELGSNWPEEIDASISPELKEAIKLKENLFFEDLMVLLIEQSPAQNNIKSFFDWLASMSAGEIYERIAPLLDDKKTLPTDLSLQRDNSIALLKAWNEQYFQHIDHEILERLKQDAEEKVDEIKTYSANDIINQSSRFIIEADKITSVCLIPAFHFQPMSLVDQFRDKLYITYPVKFNQNAFNDVLKITKALGDERRLRILQLLSRGTYTFTDIVSEIGMAKGNIHHHLSILRGVGLLDIHISDEPNTYFYSTNKGFTSHLKRKVDLLLT</sequence>
<evidence type="ECO:0000313" key="5">
    <source>
        <dbReference type="EMBL" id="KMM38036.1"/>
    </source>
</evidence>
<dbReference type="InterPro" id="IPR011991">
    <property type="entry name" value="ArsR-like_HTH"/>
</dbReference>
<comment type="caution">
    <text evidence="5">The sequence shown here is derived from an EMBL/GenBank/DDBJ whole genome shotgun (WGS) entry which is preliminary data.</text>
</comment>
<keyword evidence="3" id="KW-0804">Transcription</keyword>
<dbReference type="Proteomes" id="UP000035996">
    <property type="component" value="Unassembled WGS sequence"/>
</dbReference>
<dbReference type="Pfam" id="PF01022">
    <property type="entry name" value="HTH_5"/>
    <property type="match status" value="1"/>
</dbReference>
<accession>A0A0J6CP63</accession>
<dbReference type="PANTHER" id="PTHR33154">
    <property type="entry name" value="TRANSCRIPTIONAL REGULATOR, ARSR FAMILY"/>
    <property type="match status" value="1"/>
</dbReference>